<dbReference type="Pfam" id="PF13620">
    <property type="entry name" value="CarboxypepD_reg"/>
    <property type="match status" value="1"/>
</dbReference>
<dbReference type="InterPro" id="IPR008969">
    <property type="entry name" value="CarboxyPept-like_regulatory"/>
</dbReference>
<protein>
    <submittedName>
        <fullName evidence="2">Carboxypeptidase regulatory-like domain-containing protein</fullName>
    </submittedName>
</protein>
<feature type="signal peptide" evidence="1">
    <location>
        <begin position="1"/>
        <end position="43"/>
    </location>
</feature>
<dbReference type="SUPFAM" id="SSF49464">
    <property type="entry name" value="Carboxypeptidase regulatory domain-like"/>
    <property type="match status" value="1"/>
</dbReference>
<organism evidence="2 3">
    <name type="scientific">Carboxydichorda subterranea</name>
    <dbReference type="NCBI Taxonomy" id="3109565"/>
    <lineage>
        <taxon>Bacteria</taxon>
        <taxon>Bacillati</taxon>
        <taxon>Bacillota</taxon>
        <taxon>Limnochordia</taxon>
        <taxon>Limnochordales</taxon>
        <taxon>Geochordaceae</taxon>
        <taxon>Carboxydichorda</taxon>
    </lineage>
</organism>
<name>A0ABZ1BUQ6_9FIRM</name>
<keyword evidence="1" id="KW-0732">Signal</keyword>
<reference evidence="2 3" key="1">
    <citation type="journal article" date="2024" name="Front. Microbiol.">
        <title>Novel thermophilic genera Geochorda gen. nov. and Carboxydochorda gen. nov. from the deep terrestrial subsurface reveal the ecophysiological diversity in the class Limnochordia.</title>
        <authorList>
            <person name="Karnachuk O.V."/>
            <person name="Lukina A.P."/>
            <person name="Avakyan M.R."/>
            <person name="Kadnikov V.V."/>
            <person name="Begmatov S."/>
            <person name="Beletsky A.V."/>
            <person name="Vlasova K.G."/>
            <person name="Novikov A.A."/>
            <person name="Shcherbakova V.A."/>
            <person name="Mardanov A.V."/>
            <person name="Ravin N.V."/>
        </authorList>
    </citation>
    <scope>NUCLEOTIDE SEQUENCE [LARGE SCALE GENOMIC DNA]</scope>
    <source>
        <strain evidence="2 3">L945</strain>
    </source>
</reference>
<evidence type="ECO:0000313" key="3">
    <source>
        <dbReference type="Proteomes" id="UP001332192"/>
    </source>
</evidence>
<accession>A0ABZ1BUQ6</accession>
<gene>
    <name evidence="2" type="ORF">U7230_10390</name>
</gene>
<dbReference type="Gene3D" id="2.60.40.1120">
    <property type="entry name" value="Carboxypeptidase-like, regulatory domain"/>
    <property type="match status" value="1"/>
</dbReference>
<dbReference type="EMBL" id="CP141615">
    <property type="protein sequence ID" value="WRP16502.1"/>
    <property type="molecule type" value="Genomic_DNA"/>
</dbReference>
<keyword evidence="3" id="KW-1185">Reference proteome</keyword>
<proteinExistence type="predicted"/>
<evidence type="ECO:0000256" key="1">
    <source>
        <dbReference type="SAM" id="SignalP"/>
    </source>
</evidence>
<dbReference type="Proteomes" id="UP001332192">
    <property type="component" value="Chromosome"/>
</dbReference>
<evidence type="ECO:0000313" key="2">
    <source>
        <dbReference type="EMBL" id="WRP16502.1"/>
    </source>
</evidence>
<sequence>MTGHPGARAGRRRAAGGVSWSWLAAALAMAALGALVGAPQAQAQDAAPPDAAGAVTWRVQGTVTNPYGAGVAGAQVQEARRKLSTTTDEQGRFELEGTGSGPVHLIVSRAGYVTQTISLVASSSQTLQQDVRLPVDPVAFREMLDEITLRLYREGAFSPLVWFVPRLGLVVRYTRPELRTPQDRAFEMFSDVMIAKEIMAPFPYLDASSVLVSEAVTPGEHLLRRYPRGALLELVEGKTVDLSSALAWTERHYEFYRNGRSRQREVPGWQDIQAALDRVTEELFAEEPQAGGTYVPGYGIVYNGTRAPQFPTVMAMSVLGMLLSVRVPVPDGDRVLVQLDDGTALWAMEAPVQTLRRLVAARKDETGTFDLDVAALQDVYVYRNGSPWGR</sequence>
<dbReference type="RefSeq" id="WP_324715775.1">
    <property type="nucleotide sequence ID" value="NZ_CP141615.1"/>
</dbReference>
<feature type="chain" id="PRO_5046763350" evidence="1">
    <location>
        <begin position="44"/>
        <end position="390"/>
    </location>
</feature>